<dbReference type="FunFam" id="2.40.10.10:FF:000068">
    <property type="entry name" value="transmembrane protease serine 2"/>
    <property type="match status" value="1"/>
</dbReference>
<reference evidence="13 14" key="1">
    <citation type="submission" date="2023-11" db="EMBL/GenBank/DDBJ databases">
        <authorList>
            <person name="Okamura Y."/>
        </authorList>
    </citation>
    <scope>NUCLEOTIDE SEQUENCE [LARGE SCALE GENOMIC DNA]</scope>
</reference>
<dbReference type="InterPro" id="IPR043504">
    <property type="entry name" value="Peptidase_S1_PA_chymotrypsin"/>
</dbReference>
<dbReference type="PROSITE" id="PS00134">
    <property type="entry name" value="TRYPSIN_HIS"/>
    <property type="match status" value="1"/>
</dbReference>
<dbReference type="AlphaFoldDB" id="A0AAV1J9C6"/>
<dbReference type="GO" id="GO:0006508">
    <property type="term" value="P:proteolysis"/>
    <property type="evidence" value="ECO:0007669"/>
    <property type="project" value="UniProtKB-KW"/>
</dbReference>
<evidence type="ECO:0000313" key="14">
    <source>
        <dbReference type="Proteomes" id="UP001497472"/>
    </source>
</evidence>
<keyword evidence="14" id="KW-1185">Reference proteome</keyword>
<dbReference type="InterPro" id="IPR001314">
    <property type="entry name" value="Peptidase_S1A"/>
</dbReference>
<evidence type="ECO:0000256" key="1">
    <source>
        <dbReference type="ARBA" id="ARBA00004239"/>
    </source>
</evidence>
<dbReference type="PANTHER" id="PTHR24276:SF91">
    <property type="entry name" value="AT26814P-RELATED"/>
    <property type="match status" value="1"/>
</dbReference>
<dbReference type="InterPro" id="IPR001254">
    <property type="entry name" value="Trypsin_dom"/>
</dbReference>
<keyword evidence="3" id="KW-0645">Protease</keyword>
<dbReference type="SMART" id="SM00020">
    <property type="entry name" value="Tryp_SPc"/>
    <property type="match status" value="1"/>
</dbReference>
<protein>
    <recommendedName>
        <fullName evidence="12">Peptidase S1 domain-containing protein</fullName>
    </recommendedName>
</protein>
<comment type="caution">
    <text evidence="13">The sequence shown here is derived from an EMBL/GenBank/DDBJ whole genome shotgun (WGS) entry which is preliminary data.</text>
</comment>
<evidence type="ECO:0000313" key="13">
    <source>
        <dbReference type="EMBL" id="CAK1545768.1"/>
    </source>
</evidence>
<evidence type="ECO:0000256" key="4">
    <source>
        <dbReference type="ARBA" id="ARBA00022801"/>
    </source>
</evidence>
<keyword evidence="10" id="KW-1205">Fibrinolytic toxin</keyword>
<dbReference type="GO" id="GO:0005576">
    <property type="term" value="C:extracellular region"/>
    <property type="evidence" value="ECO:0007669"/>
    <property type="project" value="UniProtKB-SubCell"/>
</dbReference>
<evidence type="ECO:0000256" key="5">
    <source>
        <dbReference type="ARBA" id="ARBA00022825"/>
    </source>
</evidence>
<dbReference type="GO" id="GO:0090729">
    <property type="term" value="F:toxin activity"/>
    <property type="evidence" value="ECO:0007669"/>
    <property type="project" value="UniProtKB-KW"/>
</dbReference>
<dbReference type="CDD" id="cd00190">
    <property type="entry name" value="Tryp_SPc"/>
    <property type="match status" value="1"/>
</dbReference>
<evidence type="ECO:0000256" key="6">
    <source>
        <dbReference type="ARBA" id="ARBA00023157"/>
    </source>
</evidence>
<organism evidence="13 14">
    <name type="scientific">Leptosia nina</name>
    <dbReference type="NCBI Taxonomy" id="320188"/>
    <lineage>
        <taxon>Eukaryota</taxon>
        <taxon>Metazoa</taxon>
        <taxon>Ecdysozoa</taxon>
        <taxon>Arthropoda</taxon>
        <taxon>Hexapoda</taxon>
        <taxon>Insecta</taxon>
        <taxon>Pterygota</taxon>
        <taxon>Neoptera</taxon>
        <taxon>Endopterygota</taxon>
        <taxon>Lepidoptera</taxon>
        <taxon>Glossata</taxon>
        <taxon>Ditrysia</taxon>
        <taxon>Papilionoidea</taxon>
        <taxon>Pieridae</taxon>
        <taxon>Pierinae</taxon>
        <taxon>Leptosia</taxon>
    </lineage>
</organism>
<feature type="signal peptide" evidence="11">
    <location>
        <begin position="1"/>
        <end position="19"/>
    </location>
</feature>
<dbReference type="InterPro" id="IPR018114">
    <property type="entry name" value="TRYPSIN_HIS"/>
</dbReference>
<comment type="subcellular location">
    <subcellularLocation>
        <location evidence="1">Secreted</location>
        <location evidence="1">Extracellular space</location>
    </subcellularLocation>
</comment>
<dbReference type="PROSITE" id="PS50240">
    <property type="entry name" value="TRYPSIN_DOM"/>
    <property type="match status" value="1"/>
</dbReference>
<accession>A0AAV1J9C6</accession>
<keyword evidence="11" id="KW-0732">Signal</keyword>
<evidence type="ECO:0000256" key="2">
    <source>
        <dbReference type="ARBA" id="ARBA00022656"/>
    </source>
</evidence>
<dbReference type="PRINTS" id="PR00722">
    <property type="entry name" value="CHYMOTRYPSIN"/>
</dbReference>
<keyword evidence="5" id="KW-0720">Serine protease</keyword>
<dbReference type="SUPFAM" id="SSF50494">
    <property type="entry name" value="Trypsin-like serine proteases"/>
    <property type="match status" value="1"/>
</dbReference>
<evidence type="ECO:0000259" key="12">
    <source>
        <dbReference type="PROSITE" id="PS50240"/>
    </source>
</evidence>
<keyword evidence="7" id="KW-1199">Hemostasis impairing toxin</keyword>
<dbReference type="GO" id="GO:0004252">
    <property type="term" value="F:serine-type endopeptidase activity"/>
    <property type="evidence" value="ECO:0007669"/>
    <property type="project" value="InterPro"/>
</dbReference>
<evidence type="ECO:0000256" key="9">
    <source>
        <dbReference type="ARBA" id="ARBA00055534"/>
    </source>
</evidence>
<dbReference type="Pfam" id="PF00089">
    <property type="entry name" value="Trypsin"/>
    <property type="match status" value="1"/>
</dbReference>
<keyword evidence="2" id="KW-0800">Toxin</keyword>
<dbReference type="InterPro" id="IPR009003">
    <property type="entry name" value="Peptidase_S1_PA"/>
</dbReference>
<feature type="chain" id="PRO_5043774134" description="Peptidase S1 domain-containing protein" evidence="11">
    <location>
        <begin position="20"/>
        <end position="258"/>
    </location>
</feature>
<evidence type="ECO:0000256" key="11">
    <source>
        <dbReference type="SAM" id="SignalP"/>
    </source>
</evidence>
<name>A0AAV1J9C6_9NEOP</name>
<comment type="similarity">
    <text evidence="8">Belongs to the peptidase S1 family. CLIP subfamily.</text>
</comment>
<keyword evidence="6" id="KW-1015">Disulfide bond</keyword>
<dbReference type="Proteomes" id="UP001497472">
    <property type="component" value="Unassembled WGS sequence"/>
</dbReference>
<keyword evidence="4" id="KW-0378">Hydrolase</keyword>
<gene>
    <name evidence="13" type="ORF">LNINA_LOCUS5386</name>
</gene>
<feature type="domain" description="Peptidase S1" evidence="12">
    <location>
        <begin position="22"/>
        <end position="257"/>
    </location>
</feature>
<proteinExistence type="inferred from homology"/>
<dbReference type="EMBL" id="CAVLEF010000007">
    <property type="protein sequence ID" value="CAK1545768.1"/>
    <property type="molecule type" value="Genomic_DNA"/>
</dbReference>
<evidence type="ECO:0000256" key="7">
    <source>
        <dbReference type="ARBA" id="ARBA00023240"/>
    </source>
</evidence>
<dbReference type="Gene3D" id="2.40.10.10">
    <property type="entry name" value="Trypsin-like serine proteases"/>
    <property type="match status" value="1"/>
</dbReference>
<evidence type="ECO:0000256" key="3">
    <source>
        <dbReference type="ARBA" id="ARBA00022670"/>
    </source>
</evidence>
<evidence type="ECO:0000256" key="10">
    <source>
        <dbReference type="ARBA" id="ARBA00084094"/>
    </source>
</evidence>
<dbReference type="InterPro" id="IPR050430">
    <property type="entry name" value="Peptidase_S1"/>
</dbReference>
<comment type="function">
    <text evidence="9">Fibrinolytic activity; shows preferential cleavage of Arg-Gly bonds in all three fibrinogen chains. Contact with the caterpillars causes severe bleeding, due the anticoagulant effect of the protein.</text>
</comment>
<sequence length="258" mass="28144">MVAYLFAVLLIGGLSSVQSNRIIGGVETSIEEYPFIVQLEAFTSPLGWSQTCGASILTSYWVLSAAHCFEEWEVSPKRIRAGTTYRNHGGTMHYPRFTFNHPQYRVASRYDADVSVMRVTSPFVYSLYIQPGTIVPQGYQVPDNTPVVLAGWGDTAWGGNPATGLKKVEIYTINNELCRLRYQDLPGNLVVTPNMMCAGILDVGGRDACQHDGGGPVLVGKIIVGVISWGHRCANATYPGISTAVSSYTDWIVQTARG</sequence>
<dbReference type="FunFam" id="2.40.10.10:FF:000002">
    <property type="entry name" value="Transmembrane protease serine"/>
    <property type="match status" value="1"/>
</dbReference>
<evidence type="ECO:0000256" key="8">
    <source>
        <dbReference type="ARBA" id="ARBA00024195"/>
    </source>
</evidence>
<dbReference type="PANTHER" id="PTHR24276">
    <property type="entry name" value="POLYSERASE-RELATED"/>
    <property type="match status" value="1"/>
</dbReference>